<accession>A0A0S4THS6</accession>
<evidence type="ECO:0000256" key="1">
    <source>
        <dbReference type="SAM" id="MobiDB-lite"/>
    </source>
</evidence>
<dbReference type="AlphaFoldDB" id="A0A0S4THS6"/>
<feature type="region of interest" description="Disordered" evidence="1">
    <location>
        <begin position="1"/>
        <end position="35"/>
    </location>
</feature>
<reference evidence="2" key="2">
    <citation type="submission" date="2015-08" db="EMBL/GenBank/DDBJ databases">
        <authorList>
            <person name="Babu N.S."/>
            <person name="Beckwith C.J."/>
            <person name="Beseler K.G."/>
            <person name="Brison A."/>
            <person name="Carone J.V."/>
            <person name="Caskin T.P."/>
            <person name="Diamond M."/>
            <person name="Durham M.E."/>
            <person name="Foxe J.M."/>
            <person name="Go M."/>
            <person name="Henderson B.A."/>
            <person name="Jones I.B."/>
            <person name="McGettigan J.A."/>
            <person name="Micheletti S.J."/>
            <person name="Nasrallah M.E."/>
            <person name="Ortiz D."/>
            <person name="Piller C.R."/>
            <person name="Privatt S.R."/>
            <person name="Schneider S.L."/>
            <person name="Sharp S."/>
            <person name="Smith T.C."/>
            <person name="Stanton J.D."/>
            <person name="Ullery H.E."/>
            <person name="Wilson R.J."/>
            <person name="Serrano M.G."/>
            <person name="Buck G."/>
            <person name="Lee V."/>
            <person name="Wang Y."/>
            <person name="Carvalho R."/>
            <person name="Voegtly L."/>
            <person name="Shi R."/>
            <person name="Duckworth R."/>
            <person name="Johnson A."/>
            <person name="Loviza R."/>
            <person name="Walstead R."/>
            <person name="Shah Z."/>
            <person name="Kiflezghi M."/>
            <person name="Wade K."/>
            <person name="Ball S.L."/>
            <person name="Bradley K.W."/>
            <person name="Asai D.J."/>
            <person name="Bowman C.A."/>
            <person name="Russell D.A."/>
            <person name="Pope W.H."/>
            <person name="Jacobs-Sera D."/>
            <person name="Hendrix R.W."/>
            <person name="Hatfull G.F."/>
        </authorList>
    </citation>
    <scope>NUCLEOTIDE SEQUENCE [LARGE SCALE GENOMIC DNA]</scope>
</reference>
<name>A0A0S4THS6_CRYHO</name>
<evidence type="ECO:0000313" key="3">
    <source>
        <dbReference type="EMBL" id="PPS97378.1"/>
    </source>
</evidence>
<dbReference type="VEuPathDB" id="CryptoDB:GY17_00000247"/>
<dbReference type="EMBL" id="LN877952">
    <property type="protein sequence ID" value="CUV06667.1"/>
    <property type="molecule type" value="Genomic_DNA"/>
</dbReference>
<reference evidence="3 4" key="1">
    <citation type="submission" date="2014-11" db="EMBL/GenBank/DDBJ databases">
        <title>Comparative genomic analysis of Cryptosporidium hominis reveals occurrence of genetic recombination in virulent subtypes.</title>
        <authorList>
            <person name="Guo Y."/>
            <person name="Tang K."/>
            <person name="Frace M."/>
            <person name="Li N."/>
            <person name="Roellig D.M."/>
            <person name="Sammons S."/>
            <person name="Knipe K."/>
            <person name="Rowe L."/>
            <person name="Feng Y."/>
            <person name="Xiao L."/>
        </authorList>
    </citation>
    <scope>NUCLEOTIDE SEQUENCE [LARGE SCALE GENOMIC DNA]</scope>
    <source>
        <strain evidence="3">30976</strain>
    </source>
</reference>
<dbReference type="VEuPathDB" id="CryptoDB:ChTU502y2012_406g0910"/>
<organism evidence="2">
    <name type="scientific">Cryptosporidium hominis</name>
    <dbReference type="NCBI Taxonomy" id="237895"/>
    <lineage>
        <taxon>Eukaryota</taxon>
        <taxon>Sar</taxon>
        <taxon>Alveolata</taxon>
        <taxon>Apicomplexa</taxon>
        <taxon>Conoidasida</taxon>
        <taxon>Coccidia</taxon>
        <taxon>Eucoccidiorida</taxon>
        <taxon>Eimeriorina</taxon>
        <taxon>Cryptosporidiidae</taxon>
        <taxon>Cryptosporidium</taxon>
    </lineage>
</organism>
<gene>
    <name evidence="2" type="ORF">CHUDEA6_new_01</name>
    <name evidence="3" type="ORF">GY17_00000247</name>
</gene>
<protein>
    <submittedName>
        <fullName evidence="2">Uncharacterized protein</fullName>
    </submittedName>
</protein>
<evidence type="ECO:0000313" key="2">
    <source>
        <dbReference type="EMBL" id="CUV06667.1"/>
    </source>
</evidence>
<reference evidence="3 4" key="3">
    <citation type="submission" date="2017-10" db="EMBL/GenBank/DDBJ databases">
        <title>Consistent, comparative and evidence-based genome annotation and re-annotation for the closely-related species, Cryptosporidium parvum, C. hominis and C. tyzzeri.</title>
        <authorList>
            <person name="Baptista R.P."/>
            <person name="Li Y."/>
            <person name="Sateriale A."/>
            <person name="Striepen B."/>
            <person name="Kissinger J.C."/>
        </authorList>
    </citation>
    <scope>NUCLEOTIDE SEQUENCE [LARGE SCALE GENOMIC DNA]</scope>
    <source>
        <strain evidence="3">30976</strain>
    </source>
</reference>
<sequence length="73" mass="8382">MTQGTNTKKRTIQQKLKERNNKPAPSKKPKNFKKQNILRKNKKVVGVKQIENLLSGAAVSAHEHMKYLTNKLK</sequence>
<dbReference type="EMBL" id="JTAI01000007">
    <property type="protein sequence ID" value="PPS97378.1"/>
    <property type="molecule type" value="Genomic_DNA"/>
</dbReference>
<dbReference type="Proteomes" id="UP000199752">
    <property type="component" value="Chromosome 6"/>
</dbReference>
<evidence type="ECO:0000313" key="4">
    <source>
        <dbReference type="Proteomes" id="UP001429100"/>
    </source>
</evidence>
<dbReference type="VEuPathDB" id="CryptoDB:CHUDEA6_new_01"/>
<keyword evidence="4" id="KW-1185">Reference proteome</keyword>
<dbReference type="Proteomes" id="UP001429100">
    <property type="component" value="Unassembled WGS sequence"/>
</dbReference>
<proteinExistence type="predicted"/>
<dbReference type="OrthoDB" id="343626at2759"/>
<feature type="compositionally biased region" description="Basic residues" evidence="1">
    <location>
        <begin position="25"/>
        <end position="35"/>
    </location>
</feature>